<dbReference type="OrthoDB" id="4863392at2"/>
<evidence type="ECO:0000313" key="1">
    <source>
        <dbReference type="EMBL" id="OLR94795.1"/>
    </source>
</evidence>
<evidence type="ECO:0008006" key="3">
    <source>
        <dbReference type="Google" id="ProtNLM"/>
    </source>
</evidence>
<proteinExistence type="predicted"/>
<accession>A0A1Q9LRY3</accession>
<name>A0A1Q9LRY3_9PSEU</name>
<dbReference type="RefSeq" id="WP_075973361.1">
    <property type="nucleotide sequence ID" value="NZ_MKQR01000006.1"/>
</dbReference>
<evidence type="ECO:0000313" key="2">
    <source>
        <dbReference type="Proteomes" id="UP000186040"/>
    </source>
</evidence>
<sequence>MSVEMDVPTTAVAGVPTEPVPWRARGSVSLRWATAPGLQEALIAEGATTLSGSASVRVYLGGDRVREFVDVEVTGTAPIGADSVSLSASGQFPPMVFASPGAGNPMLVTPGGVGSGITPLKADGTPTSVGTVGFWCMVTPILETWHRVDVLPAPTSAEHGVSGQARLAGADVDLGAGTLALTETADKAVTGSLALPATGTASLRLLGIIPAAARVRVVPGPITGTLASGLSTQATVQVSELSVLGVRVVGEKTPCTSTTTIALSAAEAFTVQAGGTLTGTFDVGAFTGCGAFRPVVDHLLAKPGNTITITTG</sequence>
<organism evidence="1 2">
    <name type="scientific">Actinokineospora bangkokensis</name>
    <dbReference type="NCBI Taxonomy" id="1193682"/>
    <lineage>
        <taxon>Bacteria</taxon>
        <taxon>Bacillati</taxon>
        <taxon>Actinomycetota</taxon>
        <taxon>Actinomycetes</taxon>
        <taxon>Pseudonocardiales</taxon>
        <taxon>Pseudonocardiaceae</taxon>
        <taxon>Actinokineospora</taxon>
    </lineage>
</organism>
<dbReference type="Proteomes" id="UP000186040">
    <property type="component" value="Unassembled WGS sequence"/>
</dbReference>
<dbReference type="AlphaFoldDB" id="A0A1Q9LRY3"/>
<dbReference type="EMBL" id="MKQR01000006">
    <property type="protein sequence ID" value="OLR94795.1"/>
    <property type="molecule type" value="Genomic_DNA"/>
</dbReference>
<comment type="caution">
    <text evidence="1">The sequence shown here is derived from an EMBL/GenBank/DDBJ whole genome shotgun (WGS) entry which is preliminary data.</text>
</comment>
<gene>
    <name evidence="1" type="ORF">BJP25_09170</name>
</gene>
<protein>
    <recommendedName>
        <fullName evidence="3">Htaa domain-containing protein</fullName>
    </recommendedName>
</protein>
<keyword evidence="2" id="KW-1185">Reference proteome</keyword>
<reference evidence="1 2" key="1">
    <citation type="submission" date="2016-10" db="EMBL/GenBank/DDBJ databases">
        <title>The Draft Genome Sequence of Actinokineospora bangkokensis 44EHWT reveals the biosynthetic pathway of antifungal compounds Thailandins with unusual extender unit butylmalonyl-CoA.</title>
        <authorList>
            <person name="Greule A."/>
            <person name="Intra B."/>
            <person name="Flemming S."/>
            <person name="Rommel M.G."/>
            <person name="Panbangred W."/>
            <person name="Bechthold A."/>
        </authorList>
    </citation>
    <scope>NUCLEOTIDE SEQUENCE [LARGE SCALE GENOMIC DNA]</scope>
    <source>
        <strain evidence="1 2">44EHW</strain>
    </source>
</reference>